<reference evidence="5 6" key="1">
    <citation type="submission" date="2020-04" db="EMBL/GenBank/DDBJ databases">
        <title>Paenibacillus algicola sp. nov., a novel marine bacterium producing alginate lyase.</title>
        <authorList>
            <person name="Huang H."/>
        </authorList>
    </citation>
    <scope>NUCLEOTIDE SEQUENCE [LARGE SCALE GENOMIC DNA]</scope>
    <source>
        <strain evidence="5 6">L7-75</strain>
    </source>
</reference>
<dbReference type="InterPro" id="IPR037923">
    <property type="entry name" value="HTH-like"/>
</dbReference>
<dbReference type="InterPro" id="IPR020449">
    <property type="entry name" value="Tscrpt_reg_AraC-type_HTH"/>
</dbReference>
<dbReference type="PANTHER" id="PTHR43280">
    <property type="entry name" value="ARAC-FAMILY TRANSCRIPTIONAL REGULATOR"/>
    <property type="match status" value="1"/>
</dbReference>
<evidence type="ECO:0000256" key="3">
    <source>
        <dbReference type="ARBA" id="ARBA00023163"/>
    </source>
</evidence>
<evidence type="ECO:0000313" key="6">
    <source>
        <dbReference type="Proteomes" id="UP000565468"/>
    </source>
</evidence>
<dbReference type="InterPro" id="IPR014710">
    <property type="entry name" value="RmlC-like_jellyroll"/>
</dbReference>
<dbReference type="EMBL" id="JABBPN010000016">
    <property type="protein sequence ID" value="NMO97249.1"/>
    <property type="molecule type" value="Genomic_DNA"/>
</dbReference>
<dbReference type="PRINTS" id="PR00032">
    <property type="entry name" value="HTHARAC"/>
</dbReference>
<name>A0A848MAG3_PAELE</name>
<evidence type="ECO:0000256" key="1">
    <source>
        <dbReference type="ARBA" id="ARBA00023015"/>
    </source>
</evidence>
<keyword evidence="6" id="KW-1185">Reference proteome</keyword>
<gene>
    <name evidence="5" type="ORF">HII30_15905</name>
</gene>
<keyword evidence="1" id="KW-0805">Transcription regulation</keyword>
<dbReference type="SMART" id="SM00342">
    <property type="entry name" value="HTH_ARAC"/>
    <property type="match status" value="1"/>
</dbReference>
<evidence type="ECO:0000313" key="5">
    <source>
        <dbReference type="EMBL" id="NMO97249.1"/>
    </source>
</evidence>
<dbReference type="GO" id="GO:0043565">
    <property type="term" value="F:sequence-specific DNA binding"/>
    <property type="evidence" value="ECO:0007669"/>
    <property type="project" value="InterPro"/>
</dbReference>
<proteinExistence type="predicted"/>
<dbReference type="PANTHER" id="PTHR43280:SF28">
    <property type="entry name" value="HTH-TYPE TRANSCRIPTIONAL ACTIVATOR RHAS"/>
    <property type="match status" value="1"/>
</dbReference>
<dbReference type="GO" id="GO:0003700">
    <property type="term" value="F:DNA-binding transcription factor activity"/>
    <property type="evidence" value="ECO:0007669"/>
    <property type="project" value="InterPro"/>
</dbReference>
<dbReference type="SUPFAM" id="SSF51215">
    <property type="entry name" value="Regulatory protein AraC"/>
    <property type="match status" value="1"/>
</dbReference>
<dbReference type="PROSITE" id="PS01124">
    <property type="entry name" value="HTH_ARAC_FAMILY_2"/>
    <property type="match status" value="1"/>
</dbReference>
<dbReference type="Gene3D" id="1.10.10.60">
    <property type="entry name" value="Homeodomain-like"/>
    <property type="match status" value="2"/>
</dbReference>
<dbReference type="RefSeq" id="WP_169506034.1">
    <property type="nucleotide sequence ID" value="NZ_JABBPN010000016.1"/>
</dbReference>
<dbReference type="InterPro" id="IPR009057">
    <property type="entry name" value="Homeodomain-like_sf"/>
</dbReference>
<dbReference type="Gene3D" id="2.60.120.10">
    <property type="entry name" value="Jelly Rolls"/>
    <property type="match status" value="1"/>
</dbReference>
<dbReference type="Pfam" id="PF12833">
    <property type="entry name" value="HTH_18"/>
    <property type="match status" value="1"/>
</dbReference>
<sequence>MSNTSRADFQDDSGWLTMEYDRRYGYFSMAADHYHPQYELYYLISGERIYFIKDRSYRIRAGDLVFVDRNSVHKTLDSGRADHERLVLYLHPELFTQMDVPSDLTQTIMEPFNWDIPILRLPSPYSEAAGRIVQDMVEEMLHLQPGRSQLLRQRLVDLLVLACRNHTRGQVTPSDIEPDLHPTLQAVLRYLNENYRESLQLPDVAASFDISPYYLSRLFKKTTGFTFSDYMNLLRIKEAQRLLRESDIPITDIAWQAGFGNFSHFGKMFKRTVHTSPRQYRQQYKQKR</sequence>
<dbReference type="InterPro" id="IPR003313">
    <property type="entry name" value="AraC-bd"/>
</dbReference>
<organism evidence="5 6">
    <name type="scientific">Paenibacillus lemnae</name>
    <dbReference type="NCBI Taxonomy" id="1330551"/>
    <lineage>
        <taxon>Bacteria</taxon>
        <taxon>Bacillati</taxon>
        <taxon>Bacillota</taxon>
        <taxon>Bacilli</taxon>
        <taxon>Bacillales</taxon>
        <taxon>Paenibacillaceae</taxon>
        <taxon>Paenibacillus</taxon>
    </lineage>
</organism>
<keyword evidence="2" id="KW-0238">DNA-binding</keyword>
<dbReference type="AlphaFoldDB" id="A0A848MAG3"/>
<dbReference type="Proteomes" id="UP000565468">
    <property type="component" value="Unassembled WGS sequence"/>
</dbReference>
<comment type="caution">
    <text evidence="5">The sequence shown here is derived from an EMBL/GenBank/DDBJ whole genome shotgun (WGS) entry which is preliminary data.</text>
</comment>
<evidence type="ECO:0000259" key="4">
    <source>
        <dbReference type="PROSITE" id="PS01124"/>
    </source>
</evidence>
<keyword evidence="3" id="KW-0804">Transcription</keyword>
<feature type="domain" description="HTH araC/xylS-type" evidence="4">
    <location>
        <begin position="185"/>
        <end position="283"/>
    </location>
</feature>
<evidence type="ECO:0000256" key="2">
    <source>
        <dbReference type="ARBA" id="ARBA00023125"/>
    </source>
</evidence>
<accession>A0A848MAG3</accession>
<dbReference type="InterPro" id="IPR018060">
    <property type="entry name" value="HTH_AraC"/>
</dbReference>
<dbReference type="SUPFAM" id="SSF46689">
    <property type="entry name" value="Homeodomain-like"/>
    <property type="match status" value="2"/>
</dbReference>
<dbReference type="Pfam" id="PF02311">
    <property type="entry name" value="AraC_binding"/>
    <property type="match status" value="1"/>
</dbReference>
<protein>
    <submittedName>
        <fullName evidence="5">AraC family transcriptional regulator</fullName>
    </submittedName>
</protein>